<accession>A0A5B7HLS1</accession>
<comment type="caution">
    <text evidence="1">The sequence shown here is derived from an EMBL/GenBank/DDBJ whole genome shotgun (WGS) entry which is preliminary data.</text>
</comment>
<dbReference type="AlphaFoldDB" id="A0A5B7HLS1"/>
<proteinExistence type="predicted"/>
<dbReference type="EMBL" id="VSRR010031575">
    <property type="protein sequence ID" value="MPC70709.1"/>
    <property type="molecule type" value="Genomic_DNA"/>
</dbReference>
<name>A0A5B7HLS1_PORTR</name>
<sequence>MKRSCCLTTKSITRGTSTTPYTLSAHPSHRDTCNYGGGDMAEQEGNGGGVAVSTRERGARRLAGPGRTRVTLLHPCPPSAPPCPPPPGSPAPDTVTAAATILDLRLWTSVEVPSSPLPLCFFLCDAQTDSAKIRRLTLLVLLQNHASIDKTASH</sequence>
<reference evidence="1 2" key="1">
    <citation type="submission" date="2019-05" db="EMBL/GenBank/DDBJ databases">
        <title>Another draft genome of Portunus trituberculatus and its Hox gene families provides insights of decapod evolution.</title>
        <authorList>
            <person name="Jeong J.-H."/>
            <person name="Song I."/>
            <person name="Kim S."/>
            <person name="Choi T."/>
            <person name="Kim D."/>
            <person name="Ryu S."/>
            <person name="Kim W."/>
        </authorList>
    </citation>
    <scope>NUCLEOTIDE SEQUENCE [LARGE SCALE GENOMIC DNA]</scope>
    <source>
        <tissue evidence="1">Muscle</tissue>
    </source>
</reference>
<evidence type="ECO:0000313" key="2">
    <source>
        <dbReference type="Proteomes" id="UP000324222"/>
    </source>
</evidence>
<dbReference type="Proteomes" id="UP000324222">
    <property type="component" value="Unassembled WGS sequence"/>
</dbReference>
<evidence type="ECO:0000313" key="1">
    <source>
        <dbReference type="EMBL" id="MPC70709.1"/>
    </source>
</evidence>
<gene>
    <name evidence="1" type="ORF">E2C01_064963</name>
</gene>
<keyword evidence="2" id="KW-1185">Reference proteome</keyword>
<organism evidence="1 2">
    <name type="scientific">Portunus trituberculatus</name>
    <name type="common">Swimming crab</name>
    <name type="synonym">Neptunus trituberculatus</name>
    <dbReference type="NCBI Taxonomy" id="210409"/>
    <lineage>
        <taxon>Eukaryota</taxon>
        <taxon>Metazoa</taxon>
        <taxon>Ecdysozoa</taxon>
        <taxon>Arthropoda</taxon>
        <taxon>Crustacea</taxon>
        <taxon>Multicrustacea</taxon>
        <taxon>Malacostraca</taxon>
        <taxon>Eumalacostraca</taxon>
        <taxon>Eucarida</taxon>
        <taxon>Decapoda</taxon>
        <taxon>Pleocyemata</taxon>
        <taxon>Brachyura</taxon>
        <taxon>Eubrachyura</taxon>
        <taxon>Portunoidea</taxon>
        <taxon>Portunidae</taxon>
        <taxon>Portuninae</taxon>
        <taxon>Portunus</taxon>
    </lineage>
</organism>
<protein>
    <submittedName>
        <fullName evidence="1">Uncharacterized protein</fullName>
    </submittedName>
</protein>